<keyword evidence="3" id="KW-1185">Reference proteome</keyword>
<name>A0A4C2A815_EUMVA</name>
<organism evidence="2 3">
    <name type="scientific">Eumeta variegata</name>
    <name type="common">Bagworm moth</name>
    <name type="synonym">Eumeta japonica</name>
    <dbReference type="NCBI Taxonomy" id="151549"/>
    <lineage>
        <taxon>Eukaryota</taxon>
        <taxon>Metazoa</taxon>
        <taxon>Ecdysozoa</taxon>
        <taxon>Arthropoda</taxon>
        <taxon>Hexapoda</taxon>
        <taxon>Insecta</taxon>
        <taxon>Pterygota</taxon>
        <taxon>Neoptera</taxon>
        <taxon>Endopterygota</taxon>
        <taxon>Lepidoptera</taxon>
        <taxon>Glossata</taxon>
        <taxon>Ditrysia</taxon>
        <taxon>Tineoidea</taxon>
        <taxon>Psychidae</taxon>
        <taxon>Oiketicinae</taxon>
        <taxon>Eumeta</taxon>
    </lineage>
</organism>
<evidence type="ECO:0000313" key="3">
    <source>
        <dbReference type="Proteomes" id="UP000299102"/>
    </source>
</evidence>
<proteinExistence type="predicted"/>
<accession>A0A4C2A815</accession>
<comment type="caution">
    <text evidence="2">The sequence shown here is derived from an EMBL/GenBank/DDBJ whole genome shotgun (WGS) entry which is preliminary data.</text>
</comment>
<reference evidence="2 3" key="1">
    <citation type="journal article" date="2019" name="Commun. Biol.">
        <title>The bagworm genome reveals a unique fibroin gene that provides high tensile strength.</title>
        <authorList>
            <person name="Kono N."/>
            <person name="Nakamura H."/>
            <person name="Ohtoshi R."/>
            <person name="Tomita M."/>
            <person name="Numata K."/>
            <person name="Arakawa K."/>
        </authorList>
    </citation>
    <scope>NUCLEOTIDE SEQUENCE [LARGE SCALE GENOMIC DNA]</scope>
</reference>
<gene>
    <name evidence="2" type="ORF">EVAR_100288_1</name>
</gene>
<dbReference type="AlphaFoldDB" id="A0A4C2A815"/>
<dbReference type="EMBL" id="BGZK01002614">
    <property type="protein sequence ID" value="GBP95319.1"/>
    <property type="molecule type" value="Genomic_DNA"/>
</dbReference>
<protein>
    <submittedName>
        <fullName evidence="2">Uncharacterized protein</fullName>
    </submittedName>
</protein>
<feature type="region of interest" description="Disordered" evidence="1">
    <location>
        <begin position="74"/>
        <end position="101"/>
    </location>
</feature>
<dbReference type="Proteomes" id="UP000299102">
    <property type="component" value="Unassembled WGS sequence"/>
</dbReference>
<evidence type="ECO:0000256" key="1">
    <source>
        <dbReference type="SAM" id="MobiDB-lite"/>
    </source>
</evidence>
<evidence type="ECO:0000313" key="2">
    <source>
        <dbReference type="EMBL" id="GBP95319.1"/>
    </source>
</evidence>
<sequence>MTGDAIIYDTYDKNVRKKSRLKGKQNTQPIAKPGLMLILVVLGQHQETTVNAIRSFLIRSSKIFTARPCLHPDANSDDRSCGRGSTLTPSSPVRPDAHSSGRGLSRVVGVVDNSVYNDLANVMQLLVVSNLGNANSHLTPSWLHPLAVAHIYI</sequence>